<evidence type="ECO:0000256" key="21">
    <source>
        <dbReference type="SAM" id="SignalP"/>
    </source>
</evidence>
<feature type="domain" description="Peptidase M24" evidence="22">
    <location>
        <begin position="365"/>
        <end position="573"/>
    </location>
</feature>
<dbReference type="CDD" id="cd01085">
    <property type="entry name" value="APP"/>
    <property type="match status" value="1"/>
</dbReference>
<dbReference type="GO" id="GO:0098552">
    <property type="term" value="C:side of membrane"/>
    <property type="evidence" value="ECO:0007669"/>
    <property type="project" value="UniProtKB-KW"/>
</dbReference>
<dbReference type="GO" id="GO:0046872">
    <property type="term" value="F:metal ion binding"/>
    <property type="evidence" value="ECO:0007669"/>
    <property type="project" value="UniProtKB-KW"/>
</dbReference>
<name>A0A8C5PPI5_9ANUR</name>
<keyword evidence="11" id="KW-0479">Metal-binding</keyword>
<evidence type="ECO:0000256" key="9">
    <source>
        <dbReference type="ARBA" id="ARBA00022622"/>
    </source>
</evidence>
<evidence type="ECO:0000256" key="8">
    <source>
        <dbReference type="ARBA" id="ARBA00022475"/>
    </source>
</evidence>
<dbReference type="InterPro" id="IPR029149">
    <property type="entry name" value="Creatin/AminoP/Spt16_N"/>
</dbReference>
<comment type="subcellular location">
    <subcellularLocation>
        <location evidence="3">Cell membrane</location>
        <topology evidence="3">Lipid-anchor</topology>
        <topology evidence="3">GPI-anchor</topology>
    </subcellularLocation>
</comment>
<keyword evidence="17" id="KW-0449">Lipoprotein</keyword>
<evidence type="ECO:0000256" key="7">
    <source>
        <dbReference type="ARBA" id="ARBA00022438"/>
    </source>
</evidence>
<reference evidence="25" key="2">
    <citation type="submission" date="2025-09" db="UniProtKB">
        <authorList>
            <consortium name="Ensembl"/>
        </authorList>
    </citation>
    <scope>IDENTIFICATION</scope>
</reference>
<feature type="domain" description="Peptidase M24 C-terminal" evidence="24">
    <location>
        <begin position="587"/>
        <end position="651"/>
    </location>
</feature>
<comment type="similarity">
    <text evidence="4">Belongs to the peptidase M24B family.</text>
</comment>
<dbReference type="FunFam" id="3.40.350.10:FF:000008">
    <property type="entry name" value="xaa-Pro aminopeptidase 2"/>
    <property type="match status" value="1"/>
</dbReference>
<comment type="function">
    <text evidence="18">Membrane-bound metalloprotease which catalyzes the removal of a penultimate prolyl residue from the N-termini of peptides, such as Arg-Pro-Pro. May play a role in the metabolism of the vasodilator bradykinin.</text>
</comment>
<dbReference type="InterPro" id="IPR050422">
    <property type="entry name" value="X-Pro_aminopeptidase_P"/>
</dbReference>
<dbReference type="GeneTree" id="ENSGT00940000157196"/>
<dbReference type="Gene3D" id="3.40.350.10">
    <property type="entry name" value="Creatinase/prolidase N-terminal domain"/>
    <property type="match status" value="2"/>
</dbReference>
<evidence type="ECO:0000313" key="25">
    <source>
        <dbReference type="Ensembl" id="ENSLLEP00000025943.1"/>
    </source>
</evidence>
<evidence type="ECO:0000256" key="17">
    <source>
        <dbReference type="ARBA" id="ARBA00023288"/>
    </source>
</evidence>
<dbReference type="InterPro" id="IPR032416">
    <property type="entry name" value="Peptidase_M24_C"/>
</dbReference>
<evidence type="ECO:0000256" key="15">
    <source>
        <dbReference type="ARBA" id="ARBA00023136"/>
    </source>
</evidence>
<evidence type="ECO:0000256" key="12">
    <source>
        <dbReference type="ARBA" id="ARBA00022729"/>
    </source>
</evidence>
<dbReference type="Gene3D" id="3.90.230.10">
    <property type="entry name" value="Creatinase/methionine aminopeptidase superfamily"/>
    <property type="match status" value="1"/>
</dbReference>
<organism evidence="25 26">
    <name type="scientific">Leptobrachium leishanense</name>
    <name type="common">Leishan spiny toad</name>
    <dbReference type="NCBI Taxonomy" id="445787"/>
    <lineage>
        <taxon>Eukaryota</taxon>
        <taxon>Metazoa</taxon>
        <taxon>Chordata</taxon>
        <taxon>Craniata</taxon>
        <taxon>Vertebrata</taxon>
        <taxon>Euteleostomi</taxon>
        <taxon>Amphibia</taxon>
        <taxon>Batrachia</taxon>
        <taxon>Anura</taxon>
        <taxon>Pelobatoidea</taxon>
        <taxon>Megophryidae</taxon>
        <taxon>Leptobrachium</taxon>
    </lineage>
</organism>
<evidence type="ECO:0000256" key="16">
    <source>
        <dbReference type="ARBA" id="ARBA00023180"/>
    </source>
</evidence>
<dbReference type="GO" id="GO:0006508">
    <property type="term" value="P:proteolysis"/>
    <property type="evidence" value="ECO:0007669"/>
    <property type="project" value="UniProtKB-KW"/>
</dbReference>
<dbReference type="Pfam" id="PF16188">
    <property type="entry name" value="Peptidase_M24_C"/>
    <property type="match status" value="1"/>
</dbReference>
<evidence type="ECO:0000256" key="10">
    <source>
        <dbReference type="ARBA" id="ARBA00022670"/>
    </source>
</evidence>
<evidence type="ECO:0000256" key="13">
    <source>
        <dbReference type="ARBA" id="ARBA00022801"/>
    </source>
</evidence>
<evidence type="ECO:0000256" key="20">
    <source>
        <dbReference type="ARBA" id="ARBA00083406"/>
    </source>
</evidence>
<dbReference type="AlphaFoldDB" id="A0A8C5PPI5"/>
<comment type="subunit">
    <text evidence="5">Homotrimer.</text>
</comment>
<dbReference type="SUPFAM" id="SSF53092">
    <property type="entry name" value="Creatinase/prolidase N-terminal domain"/>
    <property type="match status" value="1"/>
</dbReference>
<keyword evidence="15" id="KW-0472">Membrane</keyword>
<feature type="signal peptide" evidence="21">
    <location>
        <begin position="1"/>
        <end position="22"/>
    </location>
</feature>
<dbReference type="Pfam" id="PF00557">
    <property type="entry name" value="Peptidase_M24"/>
    <property type="match status" value="1"/>
</dbReference>
<sequence length="678" mass="77173">MAAGHWLVLGTLIAIQCGCTVGLPKVARDATERDCTRNPPYLPPTVKVSTEDLRRLRLQMADHNITAYIIPPVDSHLGTYSAAREKRRQWLTGYTGSAGFAAVTTSRAAVFTDSRYWTQAEREMDCNWELQKTISSSDIVEWIFQEIPSGQNIGFDPFIFSIEEWTNYNNLIKDSGRILKSIPVNLVDIVWGAERPSLPNSEVYSLPDGFVGRTWQEKVSNIRSQMRDHSQKPTALLLSALEESAWLFNLRAQDIPYNPYFYSYTLLTLTSISLFVNNRTRVPAAVTTYLRTNCPESTCVDVLDYEQVQDRLTEYVRGDVKVWIGARYTNYGLYEIIPPMKILSEEYSPAMVTRAVKNDKEIQMMKECHIRDAVPVIQYLLWLEKTVPNGNIHEMDGAAYVESLRTKQEHERGPSFETISAVGLNAALPHYRATEETNRKLNVDEIYLVDSGGQYLDGTTDITRTVHWGKPTAFEKDAYTRVLIGGIELTRLIFPPRTLGRVIETFGRRALWEKGLNFGHGTGHGIGNFFSVHEWPAGFHPTNIAFTKGMFTSIEPGYYHVGSFGIRIEDIAVAVETDTEHMFGGEKYLTFETVSLVPYDRNLIDTSIMTEIHINHVNNHYKKIRDIMGRELQRQNLMEEYRWLEKNTEPLPHPHSHGPLIKSSVTLLFATFAACMFL</sequence>
<dbReference type="GO" id="GO:0005886">
    <property type="term" value="C:plasma membrane"/>
    <property type="evidence" value="ECO:0007669"/>
    <property type="project" value="UniProtKB-SubCell"/>
</dbReference>
<reference evidence="25" key="1">
    <citation type="submission" date="2025-08" db="UniProtKB">
        <authorList>
            <consortium name="Ensembl"/>
        </authorList>
    </citation>
    <scope>IDENTIFICATION</scope>
</reference>
<dbReference type="Pfam" id="PF01321">
    <property type="entry name" value="Creatinase_N"/>
    <property type="match status" value="1"/>
</dbReference>
<keyword evidence="14" id="KW-0862">Zinc</keyword>
<keyword evidence="13" id="KW-0378">Hydrolase</keyword>
<keyword evidence="16" id="KW-0325">Glycoprotein</keyword>
<evidence type="ECO:0000256" key="3">
    <source>
        <dbReference type="ARBA" id="ARBA00004609"/>
    </source>
</evidence>
<dbReference type="PANTHER" id="PTHR43763:SF4">
    <property type="entry name" value="XAA-PRO AMINOPEPTIDASE 2"/>
    <property type="match status" value="1"/>
</dbReference>
<keyword evidence="7" id="KW-0031">Aminopeptidase</keyword>
<dbReference type="OrthoDB" id="9995434at2759"/>
<evidence type="ECO:0000256" key="14">
    <source>
        <dbReference type="ARBA" id="ARBA00022833"/>
    </source>
</evidence>
<dbReference type="FunFam" id="3.40.350.10:FF:000003">
    <property type="entry name" value="Xaa-pro aminopeptidase P"/>
    <property type="match status" value="1"/>
</dbReference>
<dbReference type="InterPro" id="IPR000994">
    <property type="entry name" value="Pept_M24"/>
</dbReference>
<keyword evidence="9" id="KW-0336">GPI-anchor</keyword>
<protein>
    <recommendedName>
        <fullName evidence="19">Xaa-Pro aminopeptidase 2</fullName>
        <ecNumber evidence="6">3.4.11.9</ecNumber>
    </recommendedName>
    <alternativeName>
        <fullName evidence="20">Membrane-bound aminopeptidase P</fullName>
    </alternativeName>
</protein>
<comment type="catalytic activity">
    <reaction evidence="1">
        <text>Release of any N-terminal amino acid, including proline, that is linked to proline, even from a dipeptide or tripeptide.</text>
        <dbReference type="EC" id="3.4.11.9"/>
    </reaction>
</comment>
<evidence type="ECO:0000256" key="1">
    <source>
        <dbReference type="ARBA" id="ARBA00001424"/>
    </source>
</evidence>
<dbReference type="Pfam" id="PF16189">
    <property type="entry name" value="Creatinase_N_2"/>
    <property type="match status" value="1"/>
</dbReference>
<evidence type="ECO:0000256" key="2">
    <source>
        <dbReference type="ARBA" id="ARBA00001947"/>
    </source>
</evidence>
<evidence type="ECO:0000256" key="18">
    <source>
        <dbReference type="ARBA" id="ARBA00054204"/>
    </source>
</evidence>
<dbReference type="InterPro" id="IPR000587">
    <property type="entry name" value="Creatinase_N"/>
</dbReference>
<evidence type="ECO:0000259" key="22">
    <source>
        <dbReference type="Pfam" id="PF00557"/>
    </source>
</evidence>
<feature type="domain" description="Creatinase N-terminal" evidence="23">
    <location>
        <begin position="53"/>
        <end position="172"/>
    </location>
</feature>
<keyword evidence="10" id="KW-0645">Protease</keyword>
<accession>A0A8C5PPI5</accession>
<dbReference type="GO" id="GO:0070006">
    <property type="term" value="F:metalloaminopeptidase activity"/>
    <property type="evidence" value="ECO:0007669"/>
    <property type="project" value="InterPro"/>
</dbReference>
<proteinExistence type="inferred from homology"/>
<dbReference type="InterPro" id="IPR033740">
    <property type="entry name" value="Pept_M24B"/>
</dbReference>
<dbReference type="SUPFAM" id="SSF55920">
    <property type="entry name" value="Creatinase/aminopeptidase"/>
    <property type="match status" value="1"/>
</dbReference>
<evidence type="ECO:0000256" key="6">
    <source>
        <dbReference type="ARBA" id="ARBA00012574"/>
    </source>
</evidence>
<evidence type="ECO:0000256" key="19">
    <source>
        <dbReference type="ARBA" id="ARBA00071974"/>
    </source>
</evidence>
<dbReference type="Proteomes" id="UP000694569">
    <property type="component" value="Unplaced"/>
</dbReference>
<dbReference type="EC" id="3.4.11.9" evidence="6"/>
<gene>
    <name evidence="25" type="primary">XPNPEP2</name>
</gene>
<evidence type="ECO:0000259" key="24">
    <source>
        <dbReference type="Pfam" id="PF16188"/>
    </source>
</evidence>
<dbReference type="PANTHER" id="PTHR43763">
    <property type="entry name" value="XAA-PRO AMINOPEPTIDASE 1"/>
    <property type="match status" value="1"/>
</dbReference>
<dbReference type="Ensembl" id="ENSLLET00000026934.1">
    <property type="protein sequence ID" value="ENSLLEP00000025943.1"/>
    <property type="gene ID" value="ENSLLEG00000016456.1"/>
</dbReference>
<evidence type="ECO:0000259" key="23">
    <source>
        <dbReference type="Pfam" id="PF01321"/>
    </source>
</evidence>
<keyword evidence="8" id="KW-1003">Cell membrane</keyword>
<keyword evidence="26" id="KW-1185">Reference proteome</keyword>
<evidence type="ECO:0000313" key="26">
    <source>
        <dbReference type="Proteomes" id="UP000694569"/>
    </source>
</evidence>
<feature type="chain" id="PRO_5034893788" description="Xaa-Pro aminopeptidase 2" evidence="21">
    <location>
        <begin position="23"/>
        <end position="678"/>
    </location>
</feature>
<evidence type="ECO:0000256" key="11">
    <source>
        <dbReference type="ARBA" id="ARBA00022723"/>
    </source>
</evidence>
<evidence type="ECO:0000256" key="4">
    <source>
        <dbReference type="ARBA" id="ARBA00008766"/>
    </source>
</evidence>
<comment type="cofactor">
    <cofactor evidence="2">
        <name>Zn(2+)</name>
        <dbReference type="ChEBI" id="CHEBI:29105"/>
    </cofactor>
</comment>
<dbReference type="InterPro" id="IPR036005">
    <property type="entry name" value="Creatinase/aminopeptidase-like"/>
</dbReference>
<keyword evidence="12 21" id="KW-0732">Signal</keyword>
<evidence type="ECO:0000256" key="5">
    <source>
        <dbReference type="ARBA" id="ARBA00011233"/>
    </source>
</evidence>
<dbReference type="FunFam" id="3.90.230.10:FF:000009">
    <property type="entry name" value="xaa-Pro aminopeptidase 2"/>
    <property type="match status" value="1"/>
</dbReference>